<dbReference type="InterPro" id="IPR001091">
    <property type="entry name" value="RM_Methyltransferase"/>
</dbReference>
<evidence type="ECO:0000256" key="5">
    <source>
        <dbReference type="SAM" id="MobiDB-lite"/>
    </source>
</evidence>
<dbReference type="Proteomes" id="UP000541810">
    <property type="component" value="Unassembled WGS sequence"/>
</dbReference>
<dbReference type="RefSeq" id="WP_184677609.1">
    <property type="nucleotide sequence ID" value="NZ_JACHGY010000001.1"/>
</dbReference>
<evidence type="ECO:0000256" key="4">
    <source>
        <dbReference type="RuleBase" id="RU362026"/>
    </source>
</evidence>
<dbReference type="GO" id="GO:0009007">
    <property type="term" value="F:site-specific DNA-methyltransferase (adenine-specific) activity"/>
    <property type="evidence" value="ECO:0007669"/>
    <property type="project" value="TreeGrafter"/>
</dbReference>
<feature type="region of interest" description="Disordered" evidence="5">
    <location>
        <begin position="1"/>
        <end position="20"/>
    </location>
</feature>
<dbReference type="InterPro" id="IPR002941">
    <property type="entry name" value="DNA_methylase_N4/N6"/>
</dbReference>
<protein>
    <recommendedName>
        <fullName evidence="4">Methyltransferase</fullName>
        <ecNumber evidence="4">2.1.1.-</ecNumber>
    </recommendedName>
</protein>
<dbReference type="GO" id="GO:0032259">
    <property type="term" value="P:methylation"/>
    <property type="evidence" value="ECO:0007669"/>
    <property type="project" value="UniProtKB-KW"/>
</dbReference>
<name>A0A7X0H6A8_9BACT</name>
<reference evidence="7 8" key="1">
    <citation type="submission" date="2020-08" db="EMBL/GenBank/DDBJ databases">
        <title>Genomic Encyclopedia of Type Strains, Phase IV (KMG-IV): sequencing the most valuable type-strain genomes for metagenomic binning, comparative biology and taxonomic classification.</title>
        <authorList>
            <person name="Goeker M."/>
        </authorList>
    </citation>
    <scope>NUCLEOTIDE SEQUENCE [LARGE SCALE GENOMIC DNA]</scope>
    <source>
        <strain evidence="7 8">DSM 103725</strain>
    </source>
</reference>
<evidence type="ECO:0000256" key="1">
    <source>
        <dbReference type="ARBA" id="ARBA00006594"/>
    </source>
</evidence>
<dbReference type="AlphaFoldDB" id="A0A7X0H6A8"/>
<evidence type="ECO:0000259" key="6">
    <source>
        <dbReference type="Pfam" id="PF01555"/>
    </source>
</evidence>
<dbReference type="PRINTS" id="PR00508">
    <property type="entry name" value="S21N4MTFRASE"/>
</dbReference>
<dbReference type="PROSITE" id="PS00092">
    <property type="entry name" value="N6_MTASE"/>
    <property type="match status" value="1"/>
</dbReference>
<evidence type="ECO:0000256" key="3">
    <source>
        <dbReference type="ARBA" id="ARBA00022679"/>
    </source>
</evidence>
<dbReference type="EMBL" id="JACHGY010000001">
    <property type="protein sequence ID" value="MBB6430070.1"/>
    <property type="molecule type" value="Genomic_DNA"/>
</dbReference>
<organism evidence="7 8">
    <name type="scientific">Algisphaera agarilytica</name>
    <dbReference type="NCBI Taxonomy" id="1385975"/>
    <lineage>
        <taxon>Bacteria</taxon>
        <taxon>Pseudomonadati</taxon>
        <taxon>Planctomycetota</taxon>
        <taxon>Phycisphaerae</taxon>
        <taxon>Phycisphaerales</taxon>
        <taxon>Phycisphaeraceae</taxon>
        <taxon>Algisphaera</taxon>
    </lineage>
</organism>
<keyword evidence="3 7" id="KW-0808">Transferase</keyword>
<proteinExistence type="inferred from homology"/>
<feature type="domain" description="DNA methylase N-4/N-6" evidence="6">
    <location>
        <begin position="42"/>
        <end position="305"/>
    </location>
</feature>
<dbReference type="GO" id="GO:0003677">
    <property type="term" value="F:DNA binding"/>
    <property type="evidence" value="ECO:0007669"/>
    <property type="project" value="InterPro"/>
</dbReference>
<dbReference type="CDD" id="cd02440">
    <property type="entry name" value="AdoMet_MTases"/>
    <property type="match status" value="1"/>
</dbReference>
<evidence type="ECO:0000256" key="2">
    <source>
        <dbReference type="ARBA" id="ARBA00022603"/>
    </source>
</evidence>
<dbReference type="Gene3D" id="3.40.50.150">
    <property type="entry name" value="Vaccinia Virus protein VP39"/>
    <property type="match status" value="1"/>
</dbReference>
<keyword evidence="2 7" id="KW-0489">Methyltransferase</keyword>
<feature type="compositionally biased region" description="Low complexity" evidence="5">
    <location>
        <begin position="11"/>
        <end position="20"/>
    </location>
</feature>
<accession>A0A7X0H6A8</accession>
<comment type="caution">
    <text evidence="7">The sequence shown here is derived from an EMBL/GenBank/DDBJ whole genome shotgun (WGS) entry which is preliminary data.</text>
</comment>
<gene>
    <name evidence="7" type="ORF">HNQ40_001876</name>
</gene>
<sequence>MPTKTRKSRPARTPATPPRNTIAQGDCIEQMKTWAQADPGSVDLIFADPPYNIGFEYDGHYVDQRPDDDYLQWTYDWIDAAADLLKPTGSFYILIGDEYAAETRVHLKKLQREGKLLFRNWIVWHYTFGQRCKIKFNRSHAHLFYCVGSAAVNKKTGKPKSNLTKNTPFTFHYDEVAVPSARMTTYNDTRQNPKGKLPDDTWVLKFPAMENWHVRPQDAAHEGAFDAGWDTWYQSRLAGTFKEREQWHPCQLPEALLERIIRCSSNDGDLVFDPFAGSGTTLAVANKLGRDWLGCELSPDYRKKALKRIKSATPKS</sequence>
<dbReference type="EC" id="2.1.1.-" evidence="4"/>
<dbReference type="InterPro" id="IPR029063">
    <property type="entry name" value="SAM-dependent_MTases_sf"/>
</dbReference>
<feature type="compositionally biased region" description="Basic residues" evidence="5">
    <location>
        <begin position="1"/>
        <end position="10"/>
    </location>
</feature>
<dbReference type="PANTHER" id="PTHR13370:SF3">
    <property type="entry name" value="TRNA (GUANINE(10)-N2)-METHYLTRANSFERASE HOMOLOG"/>
    <property type="match status" value="1"/>
</dbReference>
<dbReference type="PANTHER" id="PTHR13370">
    <property type="entry name" value="RNA METHYLASE-RELATED"/>
    <property type="match status" value="1"/>
</dbReference>
<dbReference type="GO" id="GO:0005737">
    <property type="term" value="C:cytoplasm"/>
    <property type="evidence" value="ECO:0007669"/>
    <property type="project" value="TreeGrafter"/>
</dbReference>
<evidence type="ECO:0000313" key="8">
    <source>
        <dbReference type="Proteomes" id="UP000541810"/>
    </source>
</evidence>
<dbReference type="Pfam" id="PF01555">
    <property type="entry name" value="N6_N4_Mtase"/>
    <property type="match status" value="1"/>
</dbReference>
<dbReference type="GO" id="GO:0008170">
    <property type="term" value="F:N-methyltransferase activity"/>
    <property type="evidence" value="ECO:0007669"/>
    <property type="project" value="InterPro"/>
</dbReference>
<comment type="similarity">
    <text evidence="1 4">Belongs to the N(4)/N(6)-methyltransferase family.</text>
</comment>
<evidence type="ECO:0000313" key="7">
    <source>
        <dbReference type="EMBL" id="MBB6430070.1"/>
    </source>
</evidence>
<dbReference type="SUPFAM" id="SSF53335">
    <property type="entry name" value="S-adenosyl-L-methionine-dependent methyltransferases"/>
    <property type="match status" value="1"/>
</dbReference>
<keyword evidence="8" id="KW-1185">Reference proteome</keyword>
<dbReference type="InterPro" id="IPR002052">
    <property type="entry name" value="DNA_methylase_N6_adenine_CS"/>
</dbReference>